<evidence type="ECO:0000256" key="10">
    <source>
        <dbReference type="ARBA" id="ARBA00039178"/>
    </source>
</evidence>
<dbReference type="GO" id="GO:0007601">
    <property type="term" value="P:visual perception"/>
    <property type="evidence" value="ECO:0007669"/>
    <property type="project" value="UniProtKB-KW"/>
</dbReference>
<dbReference type="GO" id="GO:0042622">
    <property type="term" value="C:photoreceptor outer segment membrane"/>
    <property type="evidence" value="ECO:0007669"/>
    <property type="project" value="TreeGrafter"/>
</dbReference>
<organism evidence="12 13">
    <name type="scientific">Cyprinus carpio carpio</name>
    <dbReference type="NCBI Taxonomy" id="630221"/>
    <lineage>
        <taxon>Eukaryota</taxon>
        <taxon>Metazoa</taxon>
        <taxon>Chordata</taxon>
        <taxon>Craniata</taxon>
        <taxon>Vertebrata</taxon>
        <taxon>Euteleostomi</taxon>
        <taxon>Actinopterygii</taxon>
        <taxon>Neopterygii</taxon>
        <taxon>Teleostei</taxon>
        <taxon>Ostariophysi</taxon>
        <taxon>Cypriniformes</taxon>
        <taxon>Cyprinidae</taxon>
        <taxon>Cyprininae</taxon>
        <taxon>Cyprinus</taxon>
    </lineage>
</organism>
<evidence type="ECO:0000256" key="8">
    <source>
        <dbReference type="ARBA" id="ARBA00025377"/>
    </source>
</evidence>
<dbReference type="InterPro" id="IPR037030">
    <property type="entry name" value="PDE6_gamma_sf"/>
</dbReference>
<protein>
    <recommendedName>
        <fullName evidence="10">Retinal cone rhodopsin-sensitive cGMP 3',5'-cyclic phosphodiesterase subunit gamma</fullName>
        <ecNumber evidence="3">3.1.4.35</ecNumber>
    </recommendedName>
</protein>
<evidence type="ECO:0000256" key="4">
    <source>
        <dbReference type="ARBA" id="ARBA00022535"/>
    </source>
</evidence>
<reference evidence="12" key="1">
    <citation type="submission" date="2025-08" db="UniProtKB">
        <authorList>
            <consortium name="Ensembl"/>
        </authorList>
    </citation>
    <scope>IDENTIFICATION</scope>
</reference>
<evidence type="ECO:0000256" key="6">
    <source>
        <dbReference type="ARBA" id="ARBA00022801"/>
    </source>
</evidence>
<dbReference type="PANTHER" id="PTHR12122:SF5">
    <property type="entry name" value="RETINAL CONE RHODOPSIN-SENSITIVE CGMP 3',5'-CYCLIC PHOSPHODIESTERASE SUBUNIT GAMMA"/>
    <property type="match status" value="1"/>
</dbReference>
<evidence type="ECO:0000256" key="2">
    <source>
        <dbReference type="ARBA" id="ARBA00006377"/>
    </source>
</evidence>
<keyword evidence="6" id="KW-0378">Hydrolase</keyword>
<dbReference type="Gene3D" id="4.10.1120.10">
    <property type="entry name" value="Retinal cGMP phosphodiesterase, gamma subunit"/>
    <property type="match status" value="1"/>
</dbReference>
<feature type="compositionally biased region" description="Basic residues" evidence="11">
    <location>
        <begin position="12"/>
        <end position="33"/>
    </location>
</feature>
<evidence type="ECO:0000313" key="12">
    <source>
        <dbReference type="Ensembl" id="ENSCCRP00000127817.1"/>
    </source>
</evidence>
<dbReference type="Ensembl" id="ENSCCRT00000203812.1">
    <property type="protein sequence ID" value="ENSCCRP00000127817.1"/>
    <property type="gene ID" value="ENSCCRG00000068081.1"/>
</dbReference>
<feature type="region of interest" description="Disordered" evidence="11">
    <location>
        <begin position="1"/>
        <end position="40"/>
    </location>
</feature>
<keyword evidence="4" id="KW-0140">cGMP</keyword>
<keyword evidence="7" id="KW-0844">Vision</keyword>
<reference evidence="12" key="2">
    <citation type="submission" date="2025-09" db="UniProtKB">
        <authorList>
            <consortium name="Ensembl"/>
        </authorList>
    </citation>
    <scope>IDENTIFICATION</scope>
</reference>
<dbReference type="InterPro" id="IPR006952">
    <property type="entry name" value="PDE6_gamma"/>
</dbReference>
<keyword evidence="13" id="KW-1185">Reference proteome</keyword>
<sequence length="89" mass="10182">MAATVSTTPRRGPPKFKPRMTRRFKSKPPKKGVKGFGDEIPGMDRLGTDITVVCPWETFIQPGVARTHPVWYYLQLRTGRCVTWTYLVD</sequence>
<evidence type="ECO:0000256" key="9">
    <source>
        <dbReference type="ARBA" id="ARBA00038660"/>
    </source>
</evidence>
<dbReference type="AlphaFoldDB" id="A0A9J7Z6B8"/>
<dbReference type="GO" id="GO:0047555">
    <property type="term" value="F:3',5'-cyclic-GMP phosphodiesterase activity"/>
    <property type="evidence" value="ECO:0007669"/>
    <property type="project" value="UniProtKB-EC"/>
</dbReference>
<dbReference type="EC" id="3.1.4.35" evidence="3"/>
<evidence type="ECO:0000256" key="1">
    <source>
        <dbReference type="ARBA" id="ARBA00000583"/>
    </source>
</evidence>
<evidence type="ECO:0000256" key="11">
    <source>
        <dbReference type="SAM" id="MobiDB-lite"/>
    </source>
</evidence>
<dbReference type="Proteomes" id="UP001108240">
    <property type="component" value="Unplaced"/>
</dbReference>
<evidence type="ECO:0000256" key="5">
    <source>
        <dbReference type="ARBA" id="ARBA00022606"/>
    </source>
</evidence>
<name>A0A9J7Z6B8_CYPCA</name>
<proteinExistence type="inferred from homology"/>
<dbReference type="Pfam" id="PF04868">
    <property type="entry name" value="PDE6_gamma"/>
    <property type="match status" value="1"/>
</dbReference>
<dbReference type="GO" id="GO:0045742">
    <property type="term" value="P:positive regulation of epidermal growth factor receptor signaling pathway"/>
    <property type="evidence" value="ECO:0007669"/>
    <property type="project" value="TreeGrafter"/>
</dbReference>
<dbReference type="GO" id="GO:0030553">
    <property type="term" value="F:cGMP binding"/>
    <property type="evidence" value="ECO:0007669"/>
    <property type="project" value="InterPro"/>
</dbReference>
<dbReference type="GeneTree" id="ENSGT00390000013260"/>
<evidence type="ECO:0000313" key="13">
    <source>
        <dbReference type="Proteomes" id="UP001108240"/>
    </source>
</evidence>
<evidence type="ECO:0000256" key="3">
    <source>
        <dbReference type="ARBA" id="ARBA00012319"/>
    </source>
</evidence>
<dbReference type="PANTHER" id="PTHR12122">
    <property type="entry name" value="RETINAL CONE RHODOPSIN-SENSITIVE CGMP 3',5'-CYCLIC PHOSPHODIESTERASE GAMMA-SUBUNIT-RELATED"/>
    <property type="match status" value="1"/>
</dbReference>
<dbReference type="GO" id="GO:0045745">
    <property type="term" value="P:positive regulation of G protein-coupled receptor signaling pathway"/>
    <property type="evidence" value="ECO:0007669"/>
    <property type="project" value="TreeGrafter"/>
</dbReference>
<evidence type="ECO:0000256" key="7">
    <source>
        <dbReference type="ARBA" id="ARBA00023305"/>
    </source>
</evidence>
<accession>A0A9J7Z6B8</accession>
<comment type="catalytic activity">
    <reaction evidence="1">
        <text>3',5'-cyclic GMP + H2O = GMP + H(+)</text>
        <dbReference type="Rhea" id="RHEA:16957"/>
        <dbReference type="ChEBI" id="CHEBI:15377"/>
        <dbReference type="ChEBI" id="CHEBI:15378"/>
        <dbReference type="ChEBI" id="CHEBI:57746"/>
        <dbReference type="ChEBI" id="CHEBI:58115"/>
        <dbReference type="EC" id="3.1.4.35"/>
    </reaction>
</comment>
<keyword evidence="5" id="KW-0716">Sensory transduction</keyword>
<comment type="subunit">
    <text evidence="9">Tetramer composed of two catalytic chains (alpha and beta), and two inhibitory chains (gamma).</text>
</comment>
<comment type="similarity">
    <text evidence="2">Belongs to the rod/cone cGMP-PDE gamma subunit family.</text>
</comment>
<comment type="function">
    <text evidence="8">Participates in processes of transmission and amplification of the visual signal. cGMP-PDEs are the effector molecules in G-protein-mediated phototransduction in vertebrate rods and cones.</text>
</comment>